<dbReference type="AlphaFoldDB" id="A0A0F5J8Y9"/>
<keyword evidence="3" id="KW-1185">Reference proteome</keyword>
<feature type="domain" description="Polymerase nucleotidyl transferase" evidence="1">
    <location>
        <begin position="9"/>
        <end position="83"/>
    </location>
</feature>
<name>A0A0F5J8Y9_9BACT</name>
<gene>
    <name evidence="2" type="ORF">HMPREF1536_03759</name>
</gene>
<comment type="caution">
    <text evidence="2">The sequence shown here is derived from an EMBL/GenBank/DDBJ whole genome shotgun (WGS) entry which is preliminary data.</text>
</comment>
<dbReference type="InterPro" id="IPR043519">
    <property type="entry name" value="NT_sf"/>
</dbReference>
<dbReference type="Gene3D" id="3.30.460.10">
    <property type="entry name" value="Beta Polymerase, domain 2"/>
    <property type="match status" value="1"/>
</dbReference>
<accession>A0A0F5J8Y9</accession>
<organism evidence="2 3">
    <name type="scientific">Parabacteroides gordonii MS-1 = DSM 23371</name>
    <dbReference type="NCBI Taxonomy" id="1203610"/>
    <lineage>
        <taxon>Bacteria</taxon>
        <taxon>Pseudomonadati</taxon>
        <taxon>Bacteroidota</taxon>
        <taxon>Bacteroidia</taxon>
        <taxon>Bacteroidales</taxon>
        <taxon>Tannerellaceae</taxon>
        <taxon>Parabacteroides</taxon>
    </lineage>
</organism>
<evidence type="ECO:0000313" key="2">
    <source>
        <dbReference type="EMBL" id="KKB54178.1"/>
    </source>
</evidence>
<dbReference type="STRING" id="1203610.HMPREF1536_03759"/>
<dbReference type="CDD" id="cd05403">
    <property type="entry name" value="NT_KNTase_like"/>
    <property type="match status" value="1"/>
</dbReference>
<dbReference type="EMBL" id="AQHW01000017">
    <property type="protein sequence ID" value="KKB54178.1"/>
    <property type="molecule type" value="Genomic_DNA"/>
</dbReference>
<evidence type="ECO:0000259" key="1">
    <source>
        <dbReference type="Pfam" id="PF01909"/>
    </source>
</evidence>
<proteinExistence type="predicted"/>
<dbReference type="PATRIC" id="fig|1203610.3.peg.3832"/>
<dbReference type="HOGENOM" id="CLU_130257_3_3_10"/>
<sequence length="104" mass="12207">MNRLKIVHKIKEIVHRIAPRAEVILYGSEARGEARSDSDIDILILIDKDRLSYQDITSITYPLYDLELSENVSISPLVYTRKQWENRPFKTPFYINVMNEGIRL</sequence>
<evidence type="ECO:0000313" key="3">
    <source>
        <dbReference type="Proteomes" id="UP000033035"/>
    </source>
</evidence>
<reference evidence="2 3" key="1">
    <citation type="submission" date="2013-04" db="EMBL/GenBank/DDBJ databases">
        <title>The Genome Sequence of Parabacteroides gordonii DSM 23371.</title>
        <authorList>
            <consortium name="The Broad Institute Genomics Platform"/>
            <person name="Earl A."/>
            <person name="Ward D."/>
            <person name="Feldgarden M."/>
            <person name="Gevers D."/>
            <person name="Martens E."/>
            <person name="Sakamoto M."/>
            <person name="Benno Y."/>
            <person name="Suzuki N."/>
            <person name="Matsunaga N."/>
            <person name="Koshihara K."/>
            <person name="Seki M."/>
            <person name="Komiya H."/>
            <person name="Walker B."/>
            <person name="Young S."/>
            <person name="Zeng Q."/>
            <person name="Gargeya S."/>
            <person name="Fitzgerald M."/>
            <person name="Haas B."/>
            <person name="Abouelleil A."/>
            <person name="Allen A.W."/>
            <person name="Alvarado L."/>
            <person name="Arachchi H.M."/>
            <person name="Berlin A.M."/>
            <person name="Chapman S.B."/>
            <person name="Gainer-Dewar J."/>
            <person name="Goldberg J."/>
            <person name="Griggs A."/>
            <person name="Gujja S."/>
            <person name="Hansen M."/>
            <person name="Howarth C."/>
            <person name="Imamovic A."/>
            <person name="Ireland A."/>
            <person name="Larimer J."/>
            <person name="McCowan C."/>
            <person name="Murphy C."/>
            <person name="Pearson M."/>
            <person name="Poon T.W."/>
            <person name="Priest M."/>
            <person name="Roberts A."/>
            <person name="Saif S."/>
            <person name="Shea T."/>
            <person name="Sisk P."/>
            <person name="Sykes S."/>
            <person name="Wortman J."/>
            <person name="Nusbaum C."/>
            <person name="Birren B."/>
        </authorList>
    </citation>
    <scope>NUCLEOTIDE SEQUENCE [LARGE SCALE GENOMIC DNA]</scope>
    <source>
        <strain evidence="2 3">MS-1</strain>
    </source>
</reference>
<dbReference type="PANTHER" id="PTHR33933:SF1">
    <property type="entry name" value="PROTEIN ADENYLYLTRANSFERASE MNTA-RELATED"/>
    <property type="match status" value="1"/>
</dbReference>
<protein>
    <recommendedName>
        <fullName evidence="1">Polymerase nucleotidyl transferase domain-containing protein</fullName>
    </recommendedName>
</protein>
<dbReference type="PANTHER" id="PTHR33933">
    <property type="entry name" value="NUCLEOTIDYLTRANSFERASE"/>
    <property type="match status" value="1"/>
</dbReference>
<dbReference type="InterPro" id="IPR052548">
    <property type="entry name" value="Type_VII_TA_antitoxin"/>
</dbReference>
<dbReference type="Proteomes" id="UP000033035">
    <property type="component" value="Unassembled WGS sequence"/>
</dbReference>
<dbReference type="InterPro" id="IPR002934">
    <property type="entry name" value="Polymerase_NTP_transf_dom"/>
</dbReference>
<dbReference type="Pfam" id="PF01909">
    <property type="entry name" value="NTP_transf_2"/>
    <property type="match status" value="1"/>
</dbReference>
<dbReference type="SUPFAM" id="SSF81301">
    <property type="entry name" value="Nucleotidyltransferase"/>
    <property type="match status" value="1"/>
</dbReference>
<dbReference type="GO" id="GO:0016779">
    <property type="term" value="F:nucleotidyltransferase activity"/>
    <property type="evidence" value="ECO:0007669"/>
    <property type="project" value="InterPro"/>
</dbReference>